<dbReference type="InterPro" id="IPR056884">
    <property type="entry name" value="NPHP3-like_N"/>
</dbReference>
<name>A0A9P9IVC7_9HYPO</name>
<feature type="domain" description="Nephrocystin 3-like N-terminal" evidence="3">
    <location>
        <begin position="188"/>
        <end position="359"/>
    </location>
</feature>
<keyword evidence="2" id="KW-0040">ANK repeat</keyword>
<keyword evidence="5" id="KW-1185">Reference proteome</keyword>
<dbReference type="OrthoDB" id="20872at2759"/>
<evidence type="ECO:0000259" key="3">
    <source>
        <dbReference type="Pfam" id="PF24883"/>
    </source>
</evidence>
<evidence type="ECO:0000313" key="5">
    <source>
        <dbReference type="Proteomes" id="UP000738349"/>
    </source>
</evidence>
<comment type="caution">
    <text evidence="4">The sequence shown here is derived from an EMBL/GenBank/DDBJ whole genome shotgun (WGS) entry which is preliminary data.</text>
</comment>
<reference evidence="4" key="1">
    <citation type="journal article" date="2021" name="Nat. Commun.">
        <title>Genetic determinants of endophytism in the Arabidopsis root mycobiome.</title>
        <authorList>
            <person name="Mesny F."/>
            <person name="Miyauchi S."/>
            <person name="Thiergart T."/>
            <person name="Pickel B."/>
            <person name="Atanasova L."/>
            <person name="Karlsson M."/>
            <person name="Huettel B."/>
            <person name="Barry K.W."/>
            <person name="Haridas S."/>
            <person name="Chen C."/>
            <person name="Bauer D."/>
            <person name="Andreopoulos W."/>
            <person name="Pangilinan J."/>
            <person name="LaButti K."/>
            <person name="Riley R."/>
            <person name="Lipzen A."/>
            <person name="Clum A."/>
            <person name="Drula E."/>
            <person name="Henrissat B."/>
            <person name="Kohler A."/>
            <person name="Grigoriev I.V."/>
            <person name="Martin F.M."/>
            <person name="Hacquard S."/>
        </authorList>
    </citation>
    <scope>NUCLEOTIDE SEQUENCE</scope>
    <source>
        <strain evidence="4">MPI-CAGE-AT-0147</strain>
    </source>
</reference>
<dbReference type="Pfam" id="PF24883">
    <property type="entry name" value="NPHP3_N"/>
    <property type="match status" value="1"/>
</dbReference>
<dbReference type="SMART" id="SM00248">
    <property type="entry name" value="ANK"/>
    <property type="match status" value="5"/>
</dbReference>
<sequence length="1100" mass="124995">MAEALGIAAAAAQFAGLALKIAKTGKDIYDQLQNVPEQVPKWLEQIDGLQSIVSNIKSCPELQTDNVGLLLKSCVSTSEELLRSLNGLHFSADDPLGQRTWKAVVGKTKETELRNLFEEIERIKSALGLEIDVENLNQQRKIRSEIQELKTSNLTNSDEDQCLRSLFVTDPTRDRDDIIDAKGDICPGTCEWITTTEEFKEWNQQSPHLLWISAPPGTGKTFMSIYLSRHFELLSDEQTDTKVLFFFCDNKNETRNTAVNVLRGLLYQLIMHQRNLLDIVLPQWKIQSANLFQGHSLNTLWKFFEEMVNKVHAKTVYCIVDALDECEASSLSSLLRKFEILGKSARPYPAKMKLICLSRRYPEDIPAALSSFLALKLDVMTAGKEDTRRFISQRVAELATKKRIDANLQAHIEQTFQEKSEGTFLWISFMAQDLEKKSIDRIEASLQLLPQGLNAVYERIISQIKPDEMQSVSRMIDWIRIAARPLRVPELCEAIDLQPTGLLSREQVCKSLIESCGHLLQITPNTTTIWYETRQAASFEPDPMENHHRDSPNYWQLEVTFLHQSAKDYFTRSSQMRGSKLQVEPTKQLHEIVSGQLTTYLSDREADAQQWNEKDVVMVSPLSYYACRFWDFHFKELDEVSQLIERNRAFFEKSSRMRDEVVYSHSYNDWDISSIPLLHMACILDLSNLAKWCLERRRVRNRFGLMSDLTKKWGKREFTPLHLAYRYKHEDIAKLLLDAGADPRAVDGYGATAFEVALRNCGQDAWHQLAATKRGKKWLDPRNQDFSALDTAAFGGNEDACRFLIEEHGWDVNHRNPLVTALQRARLALARTFVSEWHACIDNHSALLNAVCKINDDHDFQEGIKILVEEWSVDINTTNKLGCTLLCVISRPVTYPSRPAKYHSRPAKCHSLESTASNLGTAIRAGADPSKPNSKGKMPLHCAAASTCFPAFILRTEAIELMSHNSQSLLDVVCDEGRTILHHFVSKLRSIKLGRYRNRDEAEDFDRYLNDVPVSTKRLLDLGADRHKRDKGGKSAIDLLRPALSRDQRSTRFCDEQSAKYRLVVEETVTILECYASAPICPINSVGGTGENGGMRANSA</sequence>
<dbReference type="PANTHER" id="PTHR10039">
    <property type="entry name" value="AMELOGENIN"/>
    <property type="match status" value="1"/>
</dbReference>
<dbReference type="SUPFAM" id="SSF48403">
    <property type="entry name" value="Ankyrin repeat"/>
    <property type="match status" value="1"/>
</dbReference>
<accession>A0A9P9IVC7</accession>
<dbReference type="Gene3D" id="3.40.50.300">
    <property type="entry name" value="P-loop containing nucleotide triphosphate hydrolases"/>
    <property type="match status" value="1"/>
</dbReference>
<dbReference type="Pfam" id="PF00023">
    <property type="entry name" value="Ank"/>
    <property type="match status" value="2"/>
</dbReference>
<dbReference type="AlphaFoldDB" id="A0A9P9IVC7"/>
<protein>
    <recommendedName>
        <fullName evidence="3">Nephrocystin 3-like N-terminal domain-containing protein</fullName>
    </recommendedName>
</protein>
<dbReference type="Proteomes" id="UP000738349">
    <property type="component" value="Unassembled WGS sequence"/>
</dbReference>
<keyword evidence="1" id="KW-0677">Repeat</keyword>
<dbReference type="InterPro" id="IPR036770">
    <property type="entry name" value="Ankyrin_rpt-contain_sf"/>
</dbReference>
<feature type="repeat" description="ANK" evidence="2">
    <location>
        <begin position="716"/>
        <end position="748"/>
    </location>
</feature>
<evidence type="ECO:0000256" key="1">
    <source>
        <dbReference type="ARBA" id="ARBA00022737"/>
    </source>
</evidence>
<gene>
    <name evidence="4" type="ORF">EDB81DRAFT_949989</name>
</gene>
<dbReference type="Gene3D" id="1.25.40.20">
    <property type="entry name" value="Ankyrin repeat-containing domain"/>
    <property type="match status" value="1"/>
</dbReference>
<dbReference type="EMBL" id="JAGMUV010000015">
    <property type="protein sequence ID" value="KAH7133696.1"/>
    <property type="molecule type" value="Genomic_DNA"/>
</dbReference>
<organism evidence="4 5">
    <name type="scientific">Dactylonectria macrodidyma</name>
    <dbReference type="NCBI Taxonomy" id="307937"/>
    <lineage>
        <taxon>Eukaryota</taxon>
        <taxon>Fungi</taxon>
        <taxon>Dikarya</taxon>
        <taxon>Ascomycota</taxon>
        <taxon>Pezizomycotina</taxon>
        <taxon>Sordariomycetes</taxon>
        <taxon>Hypocreomycetidae</taxon>
        <taxon>Hypocreales</taxon>
        <taxon>Nectriaceae</taxon>
        <taxon>Dactylonectria</taxon>
    </lineage>
</organism>
<dbReference type="PROSITE" id="PS50088">
    <property type="entry name" value="ANK_REPEAT"/>
    <property type="match status" value="1"/>
</dbReference>
<evidence type="ECO:0000256" key="2">
    <source>
        <dbReference type="PROSITE-ProRule" id="PRU00023"/>
    </source>
</evidence>
<dbReference type="PROSITE" id="PS50297">
    <property type="entry name" value="ANK_REP_REGION"/>
    <property type="match status" value="1"/>
</dbReference>
<evidence type="ECO:0000313" key="4">
    <source>
        <dbReference type="EMBL" id="KAH7133696.1"/>
    </source>
</evidence>
<dbReference type="InterPro" id="IPR002110">
    <property type="entry name" value="Ankyrin_rpt"/>
</dbReference>
<dbReference type="InterPro" id="IPR027417">
    <property type="entry name" value="P-loop_NTPase"/>
</dbReference>
<proteinExistence type="predicted"/>
<dbReference type="SUPFAM" id="SSF52540">
    <property type="entry name" value="P-loop containing nucleoside triphosphate hydrolases"/>
    <property type="match status" value="1"/>
</dbReference>
<dbReference type="PANTHER" id="PTHR10039:SF17">
    <property type="entry name" value="FUNGAL STAND N-TERMINAL GOODBYE DOMAIN-CONTAINING PROTEIN-RELATED"/>
    <property type="match status" value="1"/>
</dbReference>